<dbReference type="AlphaFoldDB" id="A0A4Z1HAM8"/>
<dbReference type="Proteomes" id="UP000297527">
    <property type="component" value="Unassembled WGS sequence"/>
</dbReference>
<name>A0A4Z1HAM8_9HELO</name>
<organism evidence="1 2">
    <name type="scientific">Botryotinia convoluta</name>
    <dbReference type="NCBI Taxonomy" id="54673"/>
    <lineage>
        <taxon>Eukaryota</taxon>
        <taxon>Fungi</taxon>
        <taxon>Dikarya</taxon>
        <taxon>Ascomycota</taxon>
        <taxon>Pezizomycotina</taxon>
        <taxon>Leotiomycetes</taxon>
        <taxon>Helotiales</taxon>
        <taxon>Sclerotiniaceae</taxon>
        <taxon>Botryotinia</taxon>
    </lineage>
</organism>
<proteinExistence type="predicted"/>
<evidence type="ECO:0000313" key="1">
    <source>
        <dbReference type="EMBL" id="TGO44532.1"/>
    </source>
</evidence>
<gene>
    <name evidence="1" type="ORF">BCON_0503g00040</name>
</gene>
<reference evidence="1 2" key="1">
    <citation type="submission" date="2017-12" db="EMBL/GenBank/DDBJ databases">
        <title>Comparative genomics of Botrytis spp.</title>
        <authorList>
            <person name="Valero-Jimenez C.A."/>
            <person name="Tapia P."/>
            <person name="Veloso J."/>
            <person name="Silva-Moreno E."/>
            <person name="Staats M."/>
            <person name="Valdes J.H."/>
            <person name="Van Kan J.A.L."/>
        </authorList>
    </citation>
    <scope>NUCLEOTIDE SEQUENCE [LARGE SCALE GENOMIC DNA]</scope>
    <source>
        <strain evidence="1 2">MUCL11595</strain>
    </source>
</reference>
<sequence length="349" mass="40225">MVWHYLHEDWSTTSPMVPTDHDRDGIAKAIACKTYPHTEEFVMAQFNCIYYVYLVAKKRWMAQYQFWSEYEREHGVPWTGGSPSTENTSEEWEFPDYFGPASRMSTPRGWLFPLPKRWFGSKAIKHYRDLDEMPDLDLFEFDETGEITHCGQQNDLGVELSTVQVDQTPQPNESYFGRGCCDQVLPSNAMHSDNSWDEVLPSDYSGGDWTDQPMTITEPPNRTTYHAVKNLRDVHLLPDTNAQLLGFETTKLQISSHAQETLKSNRYHELSNLEHQSQARILIFDPYRAQDGRVSDTTLVFIQGSPYARHQTVKLLTAFQANLEAGSMESNVNFTFLGPGRSRERKEMV</sequence>
<keyword evidence="2" id="KW-1185">Reference proteome</keyword>
<protein>
    <submittedName>
        <fullName evidence="1">Uncharacterized protein</fullName>
    </submittedName>
</protein>
<evidence type="ECO:0000313" key="2">
    <source>
        <dbReference type="Proteomes" id="UP000297527"/>
    </source>
</evidence>
<dbReference type="EMBL" id="PQXN01000501">
    <property type="protein sequence ID" value="TGO44532.1"/>
    <property type="molecule type" value="Genomic_DNA"/>
</dbReference>
<dbReference type="OrthoDB" id="3530492at2759"/>
<accession>A0A4Z1HAM8</accession>
<comment type="caution">
    <text evidence="1">The sequence shown here is derived from an EMBL/GenBank/DDBJ whole genome shotgun (WGS) entry which is preliminary data.</text>
</comment>